<sequence length="419" mass="46212">MVLEQQQVKFHYDICASGVIHLFSTLVLSPDLILNTLEKYPAMDFKGIDWAGNIYEKFEAMRLEVEEVMHEDTMTYVENQVQKVGASVKKFYAEVLVDLLPPSCVTPVKVAAPADFPLEPCTQTDITEKPKSTISDIHGELKNKADGGEDICGLTAEDSTLLSVCNDAKHLSTMPPKVLVGNTEFHECSKKSKAAGVSRRSIGIKRISHPPKMSLAMSSLSDDMIVRGIKSNRLVATDDLNVTRSSESIDRHDLRESDASVESCNSGQIPSHESVKEETNDSECTCLAPDKDSPRQKNGAADCNNSSCHGLAPAPIDSFDIEVVEPEDVLEKSKLEESCVLVEGDDELHFVSQETKKHISYKKKIYNVLSLKSRPTRKQDQCVSDYQDSSENKDAGAMSRALTKLPAAHNSCDFGWELL</sequence>
<evidence type="ECO:0000313" key="3">
    <source>
        <dbReference type="Proteomes" id="UP001190926"/>
    </source>
</evidence>
<accession>A0AAD4JGT5</accession>
<feature type="region of interest" description="Disordered" evidence="1">
    <location>
        <begin position="243"/>
        <end position="282"/>
    </location>
</feature>
<dbReference type="AlphaFoldDB" id="A0AAD4JGT5"/>
<dbReference type="GO" id="GO:0005776">
    <property type="term" value="C:autophagosome"/>
    <property type="evidence" value="ECO:0007669"/>
    <property type="project" value="TreeGrafter"/>
</dbReference>
<proteinExistence type="predicted"/>
<dbReference type="InterPro" id="IPR053273">
    <property type="entry name" value="CST_Regulator"/>
</dbReference>
<evidence type="ECO:0000313" key="2">
    <source>
        <dbReference type="EMBL" id="KAH6833506.1"/>
    </source>
</evidence>
<dbReference type="GO" id="GO:0006950">
    <property type="term" value="P:response to stress"/>
    <property type="evidence" value="ECO:0007669"/>
    <property type="project" value="TreeGrafter"/>
</dbReference>
<reference evidence="2 3" key="1">
    <citation type="journal article" date="2021" name="Nat. Commun.">
        <title>Incipient diploidization of the medicinal plant Perilla within 10,000 years.</title>
        <authorList>
            <person name="Zhang Y."/>
            <person name="Shen Q."/>
            <person name="Leng L."/>
            <person name="Zhang D."/>
            <person name="Chen S."/>
            <person name="Shi Y."/>
            <person name="Ning Z."/>
            <person name="Chen S."/>
        </authorList>
    </citation>
    <scope>NUCLEOTIDE SEQUENCE [LARGE SCALE GENOMIC DNA]</scope>
    <source>
        <strain evidence="3">cv. PC099</strain>
    </source>
</reference>
<gene>
    <name evidence="2" type="ORF">C2S53_004885</name>
</gene>
<dbReference type="Proteomes" id="UP001190926">
    <property type="component" value="Unassembled WGS sequence"/>
</dbReference>
<dbReference type="PANTHER" id="PTHR34659:SF1">
    <property type="entry name" value="PROTEIN EGT2"/>
    <property type="match status" value="1"/>
</dbReference>
<name>A0AAD4JGT5_PERFH</name>
<keyword evidence="3" id="KW-1185">Reference proteome</keyword>
<organism evidence="2 3">
    <name type="scientific">Perilla frutescens var. hirtella</name>
    <name type="common">Perilla citriodora</name>
    <name type="synonym">Perilla setoyensis</name>
    <dbReference type="NCBI Taxonomy" id="608512"/>
    <lineage>
        <taxon>Eukaryota</taxon>
        <taxon>Viridiplantae</taxon>
        <taxon>Streptophyta</taxon>
        <taxon>Embryophyta</taxon>
        <taxon>Tracheophyta</taxon>
        <taxon>Spermatophyta</taxon>
        <taxon>Magnoliopsida</taxon>
        <taxon>eudicotyledons</taxon>
        <taxon>Gunneridae</taxon>
        <taxon>Pentapetalae</taxon>
        <taxon>asterids</taxon>
        <taxon>lamiids</taxon>
        <taxon>Lamiales</taxon>
        <taxon>Lamiaceae</taxon>
        <taxon>Nepetoideae</taxon>
        <taxon>Elsholtzieae</taxon>
        <taxon>Perilla</taxon>
    </lineage>
</organism>
<feature type="compositionally biased region" description="Polar residues" evidence="1">
    <location>
        <begin position="260"/>
        <end position="271"/>
    </location>
</feature>
<feature type="compositionally biased region" description="Basic and acidic residues" evidence="1">
    <location>
        <begin position="247"/>
        <end position="258"/>
    </location>
</feature>
<evidence type="ECO:0000256" key="1">
    <source>
        <dbReference type="SAM" id="MobiDB-lite"/>
    </source>
</evidence>
<comment type="caution">
    <text evidence="2">The sequence shown here is derived from an EMBL/GenBank/DDBJ whole genome shotgun (WGS) entry which is preliminary data.</text>
</comment>
<dbReference type="EMBL" id="SDAM02000057">
    <property type="protein sequence ID" value="KAH6833506.1"/>
    <property type="molecule type" value="Genomic_DNA"/>
</dbReference>
<dbReference type="PANTHER" id="PTHR34659">
    <property type="entry name" value="BNAA05G11610D PROTEIN"/>
    <property type="match status" value="1"/>
</dbReference>
<protein>
    <submittedName>
        <fullName evidence="2">Uncharacterized protein</fullName>
    </submittedName>
</protein>
<dbReference type="GO" id="GO:0061908">
    <property type="term" value="C:phagophore"/>
    <property type="evidence" value="ECO:0007669"/>
    <property type="project" value="TreeGrafter"/>
</dbReference>